<evidence type="ECO:0000256" key="6">
    <source>
        <dbReference type="ARBA" id="ARBA00022837"/>
    </source>
</evidence>
<evidence type="ECO:0000313" key="9">
    <source>
        <dbReference type="EMBL" id="SHN19054.1"/>
    </source>
</evidence>
<sequence length="692" mass="75505">MNTTDALNVETYQGRDGYFGPPYIDQDEWMEKPIPHRRVHGGFADTDTRFTCYFPTEDVYHGRLIQPMEGAHAGHEDAFGGPMGQLLGGLELTARLGGYMVESNAGHIGDDVDHRAGDDPTLYGHRSHAEAAHVSKHLAEQVYGRRPHHAYVWGGSGGGRRSPLCLENAPDVYDGALPFMGGGEIAEHGTTALMKGAQVMAFASMFNVQRLLRREMGSVIDAMRPGGSGDPYAGLDTHQREELANLYRLGYPRGDEFMIFSPMGQIWLWSSIADRLAEQDSDYFTAFWNRPGYVGHDQPDAVAADLIDTRATVTRIVTPRILLEDSAYAGPEFAGMRVMAGLTAAGPDFPIAIEVEGAGSGYRLGVGITILTGEATGRQLYCTGHVGGLLQGDGVAEANLQRFTGVRVGDEVALDNRKFLAFCYYYRHHLMDDSSFDFLRLDGVPIYPQHTVPTMSPLMGVAYSGQYEGKLLWVHHTHDASLWPPQGTIYETAVRRAQGAEGAATKFRLRWTENAEHVPPQYAPSAPDRATTTWLIDYLPVIEQSLVDLIAWVENGVEPVGTRYGYHDGKVSLPTAAAERGGIQPVVAVTANGAIRAEIAAGDAVRLTATVEVPPNAGTLVALDWDFEGTGEFPLHHDLEPGQTAAEVTTVHTYPRPGTYYATARVASHRNGDTSDPYRRIPNLASARIVVR</sequence>
<dbReference type="GO" id="GO:0052689">
    <property type="term" value="F:carboxylic ester hydrolase activity"/>
    <property type="evidence" value="ECO:0007669"/>
    <property type="project" value="UniProtKB-KW"/>
</dbReference>
<dbReference type="Gene3D" id="2.60.40.10">
    <property type="entry name" value="Immunoglobulins"/>
    <property type="match status" value="1"/>
</dbReference>
<reference evidence="9 10" key="1">
    <citation type="submission" date="2016-11" db="EMBL/GenBank/DDBJ databases">
        <authorList>
            <person name="Jaros S."/>
            <person name="Januszkiewicz K."/>
            <person name="Wedrychowicz H."/>
        </authorList>
    </citation>
    <scope>NUCLEOTIDE SEQUENCE [LARGE SCALE GENOMIC DNA]</scope>
    <source>
        <strain evidence="9 10">DSM 46144</strain>
    </source>
</reference>
<dbReference type="EMBL" id="FRCS01000003">
    <property type="protein sequence ID" value="SHN19054.1"/>
    <property type="molecule type" value="Genomic_DNA"/>
</dbReference>
<dbReference type="InterPro" id="IPR035986">
    <property type="entry name" value="PKD_dom_sf"/>
</dbReference>
<accession>A0A1M7PP80</accession>
<dbReference type="GO" id="GO:0005975">
    <property type="term" value="P:carbohydrate metabolic process"/>
    <property type="evidence" value="ECO:0007669"/>
    <property type="project" value="UniProtKB-ARBA"/>
</dbReference>
<evidence type="ECO:0000256" key="2">
    <source>
        <dbReference type="ARBA" id="ARBA00022487"/>
    </source>
</evidence>
<dbReference type="InterPro" id="IPR011118">
    <property type="entry name" value="Tannase/feruloyl_esterase"/>
</dbReference>
<evidence type="ECO:0000256" key="7">
    <source>
        <dbReference type="ARBA" id="ARBA00023157"/>
    </source>
</evidence>
<dbReference type="InterPro" id="IPR029058">
    <property type="entry name" value="AB_hydrolase_fold"/>
</dbReference>
<feature type="domain" description="PKD" evidence="8">
    <location>
        <begin position="597"/>
        <end position="674"/>
    </location>
</feature>
<gene>
    <name evidence="9" type="ORF">SAMN05443668_103543</name>
</gene>
<evidence type="ECO:0000256" key="4">
    <source>
        <dbReference type="ARBA" id="ARBA00022729"/>
    </source>
</evidence>
<evidence type="ECO:0000256" key="5">
    <source>
        <dbReference type="ARBA" id="ARBA00022801"/>
    </source>
</evidence>
<dbReference type="RefSeq" id="WP_073256687.1">
    <property type="nucleotide sequence ID" value="NZ_FRCS01000003.1"/>
</dbReference>
<dbReference type="InterPro" id="IPR013783">
    <property type="entry name" value="Ig-like_fold"/>
</dbReference>
<dbReference type="Pfam" id="PF07519">
    <property type="entry name" value="Tannase"/>
    <property type="match status" value="1"/>
</dbReference>
<dbReference type="GO" id="GO:0046872">
    <property type="term" value="F:metal ion binding"/>
    <property type="evidence" value="ECO:0007669"/>
    <property type="project" value="UniProtKB-KW"/>
</dbReference>
<keyword evidence="5" id="KW-0378">Hydrolase</keyword>
<evidence type="ECO:0000256" key="3">
    <source>
        <dbReference type="ARBA" id="ARBA00022723"/>
    </source>
</evidence>
<dbReference type="Proteomes" id="UP000184440">
    <property type="component" value="Unassembled WGS sequence"/>
</dbReference>
<keyword evidence="10" id="KW-1185">Reference proteome</keyword>
<dbReference type="PANTHER" id="PTHR33938:SF15">
    <property type="entry name" value="FERULOYL ESTERASE B-RELATED"/>
    <property type="match status" value="1"/>
</dbReference>
<evidence type="ECO:0000259" key="8">
    <source>
        <dbReference type="Pfam" id="PF00801"/>
    </source>
</evidence>
<keyword evidence="3" id="KW-0479">Metal-binding</keyword>
<dbReference type="CDD" id="cd00146">
    <property type="entry name" value="PKD"/>
    <property type="match status" value="1"/>
</dbReference>
<organism evidence="9 10">
    <name type="scientific">Cryptosporangium aurantiacum</name>
    <dbReference type="NCBI Taxonomy" id="134849"/>
    <lineage>
        <taxon>Bacteria</taxon>
        <taxon>Bacillati</taxon>
        <taxon>Actinomycetota</taxon>
        <taxon>Actinomycetes</taxon>
        <taxon>Cryptosporangiales</taxon>
        <taxon>Cryptosporangiaceae</taxon>
        <taxon>Cryptosporangium</taxon>
    </lineage>
</organism>
<keyword evidence="7" id="KW-1015">Disulfide bond</keyword>
<protein>
    <submittedName>
        <fullName evidence="9">PKD domain-containing protein</fullName>
    </submittedName>
</protein>
<dbReference type="SUPFAM" id="SSF53474">
    <property type="entry name" value="alpha/beta-Hydrolases"/>
    <property type="match status" value="1"/>
</dbReference>
<evidence type="ECO:0000313" key="10">
    <source>
        <dbReference type="Proteomes" id="UP000184440"/>
    </source>
</evidence>
<keyword evidence="2" id="KW-0719">Serine esterase</keyword>
<dbReference type="PANTHER" id="PTHR33938">
    <property type="entry name" value="FERULOYL ESTERASE B-RELATED"/>
    <property type="match status" value="1"/>
</dbReference>
<comment type="similarity">
    <text evidence="1">Belongs to the tannase family.</text>
</comment>
<name>A0A1M7PP80_9ACTN</name>
<dbReference type="Pfam" id="PF00801">
    <property type="entry name" value="PKD"/>
    <property type="match status" value="1"/>
</dbReference>
<dbReference type="AlphaFoldDB" id="A0A1M7PP80"/>
<dbReference type="STRING" id="134849.SAMN05443668_103543"/>
<proteinExistence type="inferred from homology"/>
<keyword evidence="4" id="KW-0732">Signal</keyword>
<dbReference type="InterPro" id="IPR000601">
    <property type="entry name" value="PKD_dom"/>
</dbReference>
<keyword evidence="6" id="KW-0106">Calcium</keyword>
<dbReference type="SUPFAM" id="SSF49299">
    <property type="entry name" value="PKD domain"/>
    <property type="match status" value="1"/>
</dbReference>
<evidence type="ECO:0000256" key="1">
    <source>
        <dbReference type="ARBA" id="ARBA00006249"/>
    </source>
</evidence>